<feature type="compositionally biased region" description="Polar residues" evidence="1">
    <location>
        <begin position="439"/>
        <end position="459"/>
    </location>
</feature>
<dbReference type="Proteomes" id="UP000324897">
    <property type="component" value="Unassembled WGS sequence"/>
</dbReference>
<feature type="region of interest" description="Disordered" evidence="1">
    <location>
        <begin position="424"/>
        <end position="459"/>
    </location>
</feature>
<keyword evidence="3" id="KW-1185">Reference proteome</keyword>
<feature type="region of interest" description="Disordered" evidence="1">
    <location>
        <begin position="112"/>
        <end position="160"/>
    </location>
</feature>
<feature type="non-terminal residue" evidence="2">
    <location>
        <position position="1"/>
    </location>
</feature>
<reference evidence="2 3" key="1">
    <citation type="journal article" date="2019" name="Sci. Rep.">
        <title>A high-quality genome of Eragrostis curvula grass provides insights into Poaceae evolution and supports new strategies to enhance forage quality.</title>
        <authorList>
            <person name="Carballo J."/>
            <person name="Santos B.A.C.M."/>
            <person name="Zappacosta D."/>
            <person name="Garbus I."/>
            <person name="Selva J.P."/>
            <person name="Gallo C.A."/>
            <person name="Diaz A."/>
            <person name="Albertini E."/>
            <person name="Caccamo M."/>
            <person name="Echenique V."/>
        </authorList>
    </citation>
    <scope>NUCLEOTIDE SEQUENCE [LARGE SCALE GENOMIC DNA]</scope>
    <source>
        <strain evidence="3">cv. Victoria</strain>
        <tissue evidence="2">Leaf</tissue>
    </source>
</reference>
<dbReference type="PANTHER" id="PTHR33671:SF2">
    <property type="entry name" value="N-METHYLTRANSFERASE, PUTATIVE (DUF688)-RELATED"/>
    <property type="match status" value="1"/>
</dbReference>
<evidence type="ECO:0000313" key="3">
    <source>
        <dbReference type="Proteomes" id="UP000324897"/>
    </source>
</evidence>
<feature type="region of interest" description="Disordered" evidence="1">
    <location>
        <begin position="324"/>
        <end position="371"/>
    </location>
</feature>
<name>A0A5J9VG66_9POAL</name>
<evidence type="ECO:0000313" key="2">
    <source>
        <dbReference type="EMBL" id="TVU35053.1"/>
    </source>
</evidence>
<dbReference type="PANTHER" id="PTHR33671">
    <property type="entry name" value="N-METHYLTRANSFERASE, PUTATIVE (DUF688)-RELATED"/>
    <property type="match status" value="1"/>
</dbReference>
<dbReference type="Pfam" id="PF05097">
    <property type="entry name" value="DUF688"/>
    <property type="match status" value="1"/>
</dbReference>
<comment type="caution">
    <text evidence="2">The sequence shown here is derived from an EMBL/GenBank/DDBJ whole genome shotgun (WGS) entry which is preliminary data.</text>
</comment>
<feature type="compositionally biased region" description="Low complexity" evidence="1">
    <location>
        <begin position="138"/>
        <end position="157"/>
    </location>
</feature>
<organism evidence="2 3">
    <name type="scientific">Eragrostis curvula</name>
    <name type="common">weeping love grass</name>
    <dbReference type="NCBI Taxonomy" id="38414"/>
    <lineage>
        <taxon>Eukaryota</taxon>
        <taxon>Viridiplantae</taxon>
        <taxon>Streptophyta</taxon>
        <taxon>Embryophyta</taxon>
        <taxon>Tracheophyta</taxon>
        <taxon>Spermatophyta</taxon>
        <taxon>Magnoliopsida</taxon>
        <taxon>Liliopsida</taxon>
        <taxon>Poales</taxon>
        <taxon>Poaceae</taxon>
        <taxon>PACMAD clade</taxon>
        <taxon>Chloridoideae</taxon>
        <taxon>Eragrostideae</taxon>
        <taxon>Eragrostidinae</taxon>
        <taxon>Eragrostis</taxon>
    </lineage>
</organism>
<proteinExistence type="predicted"/>
<feature type="region of interest" description="Disordered" evidence="1">
    <location>
        <begin position="201"/>
        <end position="230"/>
    </location>
</feature>
<feature type="compositionally biased region" description="Basic residues" evidence="1">
    <location>
        <begin position="424"/>
        <end position="434"/>
    </location>
</feature>
<dbReference type="InterPro" id="IPR007789">
    <property type="entry name" value="DUF688"/>
</dbReference>
<dbReference type="EMBL" id="RWGY01000009">
    <property type="protein sequence ID" value="TVU35053.1"/>
    <property type="molecule type" value="Genomic_DNA"/>
</dbReference>
<dbReference type="AlphaFoldDB" id="A0A5J9VG66"/>
<feature type="region of interest" description="Disordered" evidence="1">
    <location>
        <begin position="1"/>
        <end position="21"/>
    </location>
</feature>
<dbReference type="Gramene" id="TVU35053">
    <property type="protein sequence ID" value="TVU35053"/>
    <property type="gene ID" value="EJB05_16921"/>
</dbReference>
<gene>
    <name evidence="2" type="ORF">EJB05_16921</name>
</gene>
<sequence>PFDASIHATRATRSPRPGHHPHAARAAALTQAAHRTAHHPALAVALVEWRRGGLLLTDPFSLPLCLRALASSLSPFPAAHANSPSRALRLPSALARVHLSPVSRRCGRIARWRRGRRPTSGSTWPRRSARRAPSGTRAPCPSYGSSGPASPRASARAARCRRRRRGIPLLSLARPEDIGGSPYHDALGPEVLRCVAADDSWRTGASPRKEKEEEEEVPAPAAQAWEEARQQDAVLAPAVAQRKQDGDGDGAEDEEWFSDALDTLSRTESLTMNCSVSGLSGALDRAPGADPGARGFMMDRFLPAAHAVAVGSPQYTFRKAGAAAGATGNSGREHARAAAVKAGTGNGDDRTRRAPEQLPQQHLPPNYLSCSYPRRLEHDEEEEDDDDDYDVHSTRGFSAKGCGLLPGLCVKTSLMLLNPVPAMKRGKAQGRGRGHQFASKRQSPLARSSQNKPMGCDSNGQSWEDVYKHKLEQKYLGQGEDLRSKLTSESNQLTVLERFADRGWFFTIPPLHCWWHVSISQLFCDVTVK</sequence>
<evidence type="ECO:0000256" key="1">
    <source>
        <dbReference type="SAM" id="MobiDB-lite"/>
    </source>
</evidence>
<dbReference type="OrthoDB" id="677721at2759"/>
<accession>A0A5J9VG66</accession>
<protein>
    <submittedName>
        <fullName evidence="2">Uncharacterized protein</fullName>
    </submittedName>
</protein>